<evidence type="ECO:0000259" key="1">
    <source>
        <dbReference type="SMART" id="SM00382"/>
    </source>
</evidence>
<dbReference type="InterPro" id="IPR041664">
    <property type="entry name" value="AAA_16"/>
</dbReference>
<dbReference type="EMBL" id="LUUK01000233">
    <property type="protein sequence ID" value="OAI11334.1"/>
    <property type="molecule type" value="Genomic_DNA"/>
</dbReference>
<dbReference type="STRING" id="702114.A1355_16295"/>
<dbReference type="SMART" id="SM00382">
    <property type="entry name" value="AAA"/>
    <property type="match status" value="1"/>
</dbReference>
<dbReference type="SUPFAM" id="SSF52540">
    <property type="entry name" value="P-loop containing nucleoside triphosphate hydrolases"/>
    <property type="match status" value="1"/>
</dbReference>
<evidence type="ECO:0000313" key="3">
    <source>
        <dbReference type="Proteomes" id="UP000077628"/>
    </source>
</evidence>
<dbReference type="Pfam" id="PF13191">
    <property type="entry name" value="AAA_16"/>
    <property type="match status" value="1"/>
</dbReference>
<sequence>MTDIKRPDPVTYYLPAVGTWPESHYLLDGRCQDAIRLAEASGRPLLVRGLPGTGKSDLARAAAQMFERAFVYEVVTARSEPQELLWRFDAVARLADAQAQEPRAKDVSHYIAPGPLWWSIDWRGAEQWLREHEVHAQRPDAELTDQSGQVSQQAQRAQTKGCVLLLDEIDKADSELPNSLLEVLANSGFRLPCADGYEVKARQHKPLIIITTNEDRELPAAFVRRCLVLPLAADADFKQWLIARARSHYRDPDDTSQAGDGRPAMAQTLLEQAAQRLMDDRAQLRGEAHLPGLAEYLDLLRGLDSLARNDPAQQQQWLDRVCDFAYRKSASLSA</sequence>
<dbReference type="Proteomes" id="UP000077628">
    <property type="component" value="Unassembled WGS sequence"/>
</dbReference>
<dbReference type="AlphaFoldDB" id="A0A177N101"/>
<accession>A0A177N101</accession>
<dbReference type="InterPro" id="IPR027417">
    <property type="entry name" value="P-loop_NTPase"/>
</dbReference>
<dbReference type="Gene3D" id="3.40.50.300">
    <property type="entry name" value="P-loop containing nucleotide triphosphate hydrolases"/>
    <property type="match status" value="2"/>
</dbReference>
<name>A0A177N101_9GAMM</name>
<keyword evidence="3" id="KW-1185">Reference proteome</keyword>
<dbReference type="OrthoDB" id="9783370at2"/>
<organism evidence="2 3">
    <name type="scientific">Methylomonas koyamae</name>
    <dbReference type="NCBI Taxonomy" id="702114"/>
    <lineage>
        <taxon>Bacteria</taxon>
        <taxon>Pseudomonadati</taxon>
        <taxon>Pseudomonadota</taxon>
        <taxon>Gammaproteobacteria</taxon>
        <taxon>Methylococcales</taxon>
        <taxon>Methylococcaceae</taxon>
        <taxon>Methylomonas</taxon>
    </lineage>
</organism>
<protein>
    <recommendedName>
        <fullName evidence="1">AAA+ ATPase domain-containing protein</fullName>
    </recommendedName>
</protein>
<feature type="domain" description="AAA+ ATPase" evidence="1">
    <location>
        <begin position="41"/>
        <end position="233"/>
    </location>
</feature>
<gene>
    <name evidence="2" type="ORF">A1355_16295</name>
</gene>
<evidence type="ECO:0000313" key="2">
    <source>
        <dbReference type="EMBL" id="OAI11334.1"/>
    </source>
</evidence>
<reference evidence="3" key="1">
    <citation type="submission" date="2016-03" db="EMBL/GenBank/DDBJ databases">
        <authorList>
            <person name="Heylen K."/>
            <person name="De Vos P."/>
            <person name="Vekeman B."/>
        </authorList>
    </citation>
    <scope>NUCLEOTIDE SEQUENCE [LARGE SCALE GENOMIC DNA]</scope>
    <source>
        <strain evidence="3">R-45383</strain>
    </source>
</reference>
<dbReference type="InterPro" id="IPR003593">
    <property type="entry name" value="AAA+_ATPase"/>
</dbReference>
<dbReference type="RefSeq" id="WP_064031799.1">
    <property type="nucleotide sequence ID" value="NZ_LUUK01000233.1"/>
</dbReference>
<comment type="caution">
    <text evidence="2">The sequence shown here is derived from an EMBL/GenBank/DDBJ whole genome shotgun (WGS) entry which is preliminary data.</text>
</comment>
<proteinExistence type="predicted"/>